<sequence>MPDPVSIINDLRGYETEREWFEFKENWFIADELGEYICALANTAAMFGRKYAYMVWGVADRTHEVVGTSFDFHQDVKGEPLQHYISRQLSPSVNYVFEECTVDGKRLVLLTIPAAKHLPVSYKWERFIRIGSSKESLRRFPEKEIFLFHVLRDGFPTVENTESEYQDLTFTKLKLYYGAKGLALNDETFERNLSLRTEDGKYNILAQLLSDNSHILIRIGSFSGRTKSARMTDIRDFGNTCLLYSIDDLVNYGKLLNAIQPDEDNRLVSRDDIPLFNQDVYREAVINALIHNSWTSGNGPTITVFSDRIEILSRGSLAPGQTIEGFFKGESVPVNQKLAEICLQVHISERMGRGVPRIVEAYGKDVFEFRENSIVVNIPFSRVGKGKKSNVKAKVQQDATSLILDSFQKNPKLTKAELVKETGLSRSKVDRTISKLQHEDLLTRRGSDRNGYWEVMS</sequence>
<comment type="caution">
    <text evidence="2">The sequence shown here is derived from an EMBL/GenBank/DDBJ whole genome shotgun (WGS) entry which is preliminary data.</text>
</comment>
<dbReference type="InterPro" id="IPR038461">
    <property type="entry name" value="Schlafen_AlbA_2_dom_sf"/>
</dbReference>
<dbReference type="SUPFAM" id="SSF46785">
    <property type="entry name" value="Winged helix' DNA-binding domain"/>
    <property type="match status" value="1"/>
</dbReference>
<organism evidence="2 3">
    <name type="scientific">Candidatus Aphodenecus pullistercoris</name>
    <dbReference type="NCBI Taxonomy" id="2840669"/>
    <lineage>
        <taxon>Bacteria</taxon>
        <taxon>Pseudomonadati</taxon>
        <taxon>Spirochaetota</taxon>
        <taxon>Spirochaetia</taxon>
        <taxon>Spirochaetales</taxon>
        <taxon>Candidatus Aphodenecus</taxon>
    </lineage>
</organism>
<evidence type="ECO:0000313" key="2">
    <source>
        <dbReference type="EMBL" id="MBO8442879.1"/>
    </source>
</evidence>
<dbReference type="Proteomes" id="UP000823633">
    <property type="component" value="Unassembled WGS sequence"/>
</dbReference>
<dbReference type="Pfam" id="PF04326">
    <property type="entry name" value="SLFN_AlbA_2"/>
    <property type="match status" value="1"/>
</dbReference>
<dbReference type="InterPro" id="IPR007421">
    <property type="entry name" value="Schlafen_AlbA_2_dom"/>
</dbReference>
<gene>
    <name evidence="2" type="ORF">IAC42_03885</name>
</gene>
<dbReference type="Pfam" id="PF13412">
    <property type="entry name" value="HTH_24"/>
    <property type="match status" value="1"/>
</dbReference>
<dbReference type="Gene3D" id="1.10.10.10">
    <property type="entry name" value="Winged helix-like DNA-binding domain superfamily/Winged helix DNA-binding domain"/>
    <property type="match status" value="1"/>
</dbReference>
<dbReference type="Gene3D" id="3.30.565.60">
    <property type="match status" value="1"/>
</dbReference>
<accession>A0A9D9E7Q8</accession>
<dbReference type="InterPro" id="IPR036390">
    <property type="entry name" value="WH_DNA-bd_sf"/>
</dbReference>
<dbReference type="PANTHER" id="PTHR30595">
    <property type="entry name" value="GLPR-RELATED TRANSCRIPTIONAL REPRESSOR"/>
    <property type="match status" value="1"/>
</dbReference>
<dbReference type="AlphaFoldDB" id="A0A9D9E7Q8"/>
<dbReference type="Pfam" id="PF13749">
    <property type="entry name" value="HATPase_c_4"/>
    <property type="match status" value="1"/>
</dbReference>
<feature type="domain" description="Schlafen AlbA-2" evidence="1">
    <location>
        <begin position="17"/>
        <end position="136"/>
    </location>
</feature>
<name>A0A9D9E7Q8_9SPIR</name>
<evidence type="ECO:0000313" key="3">
    <source>
        <dbReference type="Proteomes" id="UP000823633"/>
    </source>
</evidence>
<evidence type="ECO:0000259" key="1">
    <source>
        <dbReference type="Pfam" id="PF04326"/>
    </source>
</evidence>
<dbReference type="Gene3D" id="3.30.950.30">
    <property type="entry name" value="Schlafen, AAA domain"/>
    <property type="match status" value="1"/>
</dbReference>
<reference evidence="2" key="1">
    <citation type="submission" date="2020-10" db="EMBL/GenBank/DDBJ databases">
        <authorList>
            <person name="Gilroy R."/>
        </authorList>
    </citation>
    <scope>NUCLEOTIDE SEQUENCE</scope>
    <source>
        <strain evidence="2">11167</strain>
    </source>
</reference>
<dbReference type="InterPro" id="IPR038475">
    <property type="entry name" value="RecG_C_sf"/>
</dbReference>
<protein>
    <submittedName>
        <fullName evidence="2">DNA binding domain-containing protein</fullName>
    </submittedName>
</protein>
<dbReference type="InterPro" id="IPR036388">
    <property type="entry name" value="WH-like_DNA-bd_sf"/>
</dbReference>
<proteinExistence type="predicted"/>
<reference evidence="2" key="2">
    <citation type="journal article" date="2021" name="PeerJ">
        <title>Extensive microbial diversity within the chicken gut microbiome revealed by metagenomics and culture.</title>
        <authorList>
            <person name="Gilroy R."/>
            <person name="Ravi A."/>
            <person name="Getino M."/>
            <person name="Pursley I."/>
            <person name="Horton D.L."/>
            <person name="Alikhan N.F."/>
            <person name="Baker D."/>
            <person name="Gharbi K."/>
            <person name="Hall N."/>
            <person name="Watson M."/>
            <person name="Adriaenssens E.M."/>
            <person name="Foster-Nyarko E."/>
            <person name="Jarju S."/>
            <person name="Secka A."/>
            <person name="Antonio M."/>
            <person name="Oren A."/>
            <person name="Chaudhuri R.R."/>
            <person name="La Ragione R."/>
            <person name="Hildebrand F."/>
            <person name="Pallen M.J."/>
        </authorList>
    </citation>
    <scope>NUCLEOTIDE SEQUENCE</scope>
    <source>
        <strain evidence="2">11167</strain>
    </source>
</reference>
<dbReference type="EMBL" id="JADIMU010000025">
    <property type="protein sequence ID" value="MBO8442879.1"/>
    <property type="molecule type" value="Genomic_DNA"/>
</dbReference>
<dbReference type="PANTHER" id="PTHR30595:SF6">
    <property type="entry name" value="SCHLAFEN ALBA-2 DOMAIN-CONTAINING PROTEIN"/>
    <property type="match status" value="1"/>
</dbReference>